<feature type="chain" id="PRO_5042046232" evidence="2">
    <location>
        <begin position="22"/>
        <end position="139"/>
    </location>
</feature>
<dbReference type="AlphaFoldDB" id="A0AAE0JCJ3"/>
<dbReference type="EMBL" id="JAUEPP010000005">
    <property type="protein sequence ID" value="KAK3342541.1"/>
    <property type="molecule type" value="Genomic_DNA"/>
</dbReference>
<feature type="region of interest" description="Disordered" evidence="1">
    <location>
        <begin position="102"/>
        <end position="126"/>
    </location>
</feature>
<dbReference type="RefSeq" id="XP_062680334.1">
    <property type="nucleotide sequence ID" value="XM_062822073.1"/>
</dbReference>
<gene>
    <name evidence="3" type="ORF">B0H65DRAFT_222763</name>
</gene>
<keyword evidence="4" id="KW-1185">Reference proteome</keyword>
<sequence length="139" mass="15827">MTRGWDSLCLLLSLVQHTTETEYEIIVRYMRALRVFVLFGVVEILEEKKITGNLCTKVSTTVPDTPQDSHGRFQTFLAPCLGFTRRIELSLSPSLFYHSPNPQQTCADSRHRPPPVAQVDKADTTTAPPTYLPYRQLFL</sequence>
<dbReference type="Proteomes" id="UP001278500">
    <property type="component" value="Unassembled WGS sequence"/>
</dbReference>
<proteinExistence type="predicted"/>
<organism evidence="3 4">
    <name type="scientific">Neurospora tetraspora</name>
    <dbReference type="NCBI Taxonomy" id="94610"/>
    <lineage>
        <taxon>Eukaryota</taxon>
        <taxon>Fungi</taxon>
        <taxon>Dikarya</taxon>
        <taxon>Ascomycota</taxon>
        <taxon>Pezizomycotina</taxon>
        <taxon>Sordariomycetes</taxon>
        <taxon>Sordariomycetidae</taxon>
        <taxon>Sordariales</taxon>
        <taxon>Sordariaceae</taxon>
        <taxon>Neurospora</taxon>
    </lineage>
</organism>
<reference evidence="3" key="1">
    <citation type="journal article" date="2023" name="Mol. Phylogenet. Evol.">
        <title>Genome-scale phylogeny and comparative genomics of the fungal order Sordariales.</title>
        <authorList>
            <person name="Hensen N."/>
            <person name="Bonometti L."/>
            <person name="Westerberg I."/>
            <person name="Brannstrom I.O."/>
            <person name="Guillou S."/>
            <person name="Cros-Aarteil S."/>
            <person name="Calhoun S."/>
            <person name="Haridas S."/>
            <person name="Kuo A."/>
            <person name="Mondo S."/>
            <person name="Pangilinan J."/>
            <person name="Riley R."/>
            <person name="LaButti K."/>
            <person name="Andreopoulos B."/>
            <person name="Lipzen A."/>
            <person name="Chen C."/>
            <person name="Yan M."/>
            <person name="Daum C."/>
            <person name="Ng V."/>
            <person name="Clum A."/>
            <person name="Steindorff A."/>
            <person name="Ohm R.A."/>
            <person name="Martin F."/>
            <person name="Silar P."/>
            <person name="Natvig D.O."/>
            <person name="Lalanne C."/>
            <person name="Gautier V."/>
            <person name="Ament-Velasquez S.L."/>
            <person name="Kruys A."/>
            <person name="Hutchinson M.I."/>
            <person name="Powell A.J."/>
            <person name="Barry K."/>
            <person name="Miller A.N."/>
            <person name="Grigoriev I.V."/>
            <person name="Debuchy R."/>
            <person name="Gladieux P."/>
            <person name="Hiltunen Thoren M."/>
            <person name="Johannesson H."/>
        </authorList>
    </citation>
    <scope>NUCLEOTIDE SEQUENCE</scope>
    <source>
        <strain evidence="3">CBS 560.94</strain>
    </source>
</reference>
<evidence type="ECO:0000256" key="1">
    <source>
        <dbReference type="SAM" id="MobiDB-lite"/>
    </source>
</evidence>
<name>A0AAE0JCJ3_9PEZI</name>
<reference evidence="3" key="2">
    <citation type="submission" date="2023-06" db="EMBL/GenBank/DDBJ databases">
        <authorList>
            <consortium name="Lawrence Berkeley National Laboratory"/>
            <person name="Haridas S."/>
            <person name="Hensen N."/>
            <person name="Bonometti L."/>
            <person name="Westerberg I."/>
            <person name="Brannstrom I.O."/>
            <person name="Guillou S."/>
            <person name="Cros-Aarteil S."/>
            <person name="Calhoun S."/>
            <person name="Kuo A."/>
            <person name="Mondo S."/>
            <person name="Pangilinan J."/>
            <person name="Riley R."/>
            <person name="Labutti K."/>
            <person name="Andreopoulos B."/>
            <person name="Lipzen A."/>
            <person name="Chen C."/>
            <person name="Yanf M."/>
            <person name="Daum C."/>
            <person name="Ng V."/>
            <person name="Clum A."/>
            <person name="Steindorff A."/>
            <person name="Ohm R."/>
            <person name="Martin F."/>
            <person name="Silar P."/>
            <person name="Natvig D."/>
            <person name="Lalanne C."/>
            <person name="Gautier V."/>
            <person name="Ament-Velasquez S.L."/>
            <person name="Kruys A."/>
            <person name="Hutchinson M.I."/>
            <person name="Powell A.J."/>
            <person name="Barry K."/>
            <person name="Miller A.N."/>
            <person name="Grigoriev I.V."/>
            <person name="Debuchy R."/>
            <person name="Gladieux P."/>
            <person name="Thoren M.H."/>
            <person name="Johannesson H."/>
        </authorList>
    </citation>
    <scope>NUCLEOTIDE SEQUENCE</scope>
    <source>
        <strain evidence="3">CBS 560.94</strain>
    </source>
</reference>
<accession>A0AAE0JCJ3</accession>
<dbReference type="GeneID" id="87859227"/>
<comment type="caution">
    <text evidence="3">The sequence shown here is derived from an EMBL/GenBank/DDBJ whole genome shotgun (WGS) entry which is preliminary data.</text>
</comment>
<evidence type="ECO:0000313" key="3">
    <source>
        <dbReference type="EMBL" id="KAK3342541.1"/>
    </source>
</evidence>
<evidence type="ECO:0000313" key="4">
    <source>
        <dbReference type="Proteomes" id="UP001278500"/>
    </source>
</evidence>
<evidence type="ECO:0000256" key="2">
    <source>
        <dbReference type="SAM" id="SignalP"/>
    </source>
</evidence>
<feature type="signal peptide" evidence="2">
    <location>
        <begin position="1"/>
        <end position="21"/>
    </location>
</feature>
<keyword evidence="2" id="KW-0732">Signal</keyword>
<protein>
    <submittedName>
        <fullName evidence="3">Uncharacterized protein</fullName>
    </submittedName>
</protein>